<comment type="caution">
    <text evidence="4">The sequence shown here is derived from an EMBL/GenBank/DDBJ whole genome shotgun (WGS) entry which is preliminary data.</text>
</comment>
<dbReference type="Gene3D" id="3.40.50.1820">
    <property type="entry name" value="alpha/beta hydrolase"/>
    <property type="match status" value="1"/>
</dbReference>
<sequence length="268" mass="29408">MFNSILERNRVHSLGQGKQTIIFAHGFGSDQTAWRHQVGVFKSLYHIVLFDHVGAGQSDIAAYSPRRYSSLYSYAEDLLELCAELKLSDAILVGHSVSGIVSLLAALVDPSRFCQLIFVGASPRYLNDRATNYIGGFEQSDLDAIYASMSSNYYAWASGFAPLAMGNLERPELTREFINTLSAIRPDIAQAVARVIFQSDHRAELPRLKVPTVILQSSNDIAVPPEVGKYMADKIPDAKLISINAHGHLPHLSAPDVVTQTLTECFAA</sequence>
<dbReference type="AlphaFoldDB" id="A0A951QSG0"/>
<dbReference type="PANTHER" id="PTHR43039">
    <property type="entry name" value="ESTERASE-RELATED"/>
    <property type="match status" value="1"/>
</dbReference>
<evidence type="ECO:0000313" key="4">
    <source>
        <dbReference type="EMBL" id="MBW4671178.1"/>
    </source>
</evidence>
<reference evidence="4" key="1">
    <citation type="submission" date="2021-05" db="EMBL/GenBank/DDBJ databases">
        <authorList>
            <person name="Pietrasiak N."/>
            <person name="Ward R."/>
            <person name="Stajich J.E."/>
            <person name="Kurbessoian T."/>
        </authorList>
    </citation>
    <scope>NUCLEOTIDE SEQUENCE</scope>
    <source>
        <strain evidence="4">GSE-NOS-MK-12-04C</strain>
    </source>
</reference>
<evidence type="ECO:0000256" key="1">
    <source>
        <dbReference type="ARBA" id="ARBA00008645"/>
    </source>
</evidence>
<dbReference type="Proteomes" id="UP000729701">
    <property type="component" value="Unassembled WGS sequence"/>
</dbReference>
<reference evidence="4" key="2">
    <citation type="journal article" date="2022" name="Microbiol. Resour. Announc.">
        <title>Metagenome Sequencing to Explore Phylogenomics of Terrestrial Cyanobacteria.</title>
        <authorList>
            <person name="Ward R.D."/>
            <person name="Stajich J.E."/>
            <person name="Johansen J.R."/>
            <person name="Huntemann M."/>
            <person name="Clum A."/>
            <person name="Foster B."/>
            <person name="Foster B."/>
            <person name="Roux S."/>
            <person name="Palaniappan K."/>
            <person name="Varghese N."/>
            <person name="Mukherjee S."/>
            <person name="Reddy T.B.K."/>
            <person name="Daum C."/>
            <person name="Copeland A."/>
            <person name="Chen I.A."/>
            <person name="Ivanova N.N."/>
            <person name="Kyrpides N.C."/>
            <person name="Shapiro N."/>
            <person name="Eloe-Fadrosh E.A."/>
            <person name="Pietrasiak N."/>
        </authorList>
    </citation>
    <scope>NUCLEOTIDE SEQUENCE</scope>
    <source>
        <strain evidence="4">GSE-NOS-MK-12-04C</strain>
    </source>
</reference>
<accession>A0A951QSG0</accession>
<protein>
    <submittedName>
        <fullName evidence="4">Alpha/beta hydrolase</fullName>
    </submittedName>
</protein>
<dbReference type="PRINTS" id="PR00111">
    <property type="entry name" value="ABHYDROLASE"/>
</dbReference>
<dbReference type="InterPro" id="IPR029058">
    <property type="entry name" value="AB_hydrolase_fold"/>
</dbReference>
<evidence type="ECO:0000259" key="3">
    <source>
        <dbReference type="Pfam" id="PF00561"/>
    </source>
</evidence>
<dbReference type="SUPFAM" id="SSF53474">
    <property type="entry name" value="alpha/beta-Hydrolases"/>
    <property type="match status" value="1"/>
</dbReference>
<dbReference type="InterPro" id="IPR000073">
    <property type="entry name" value="AB_hydrolase_1"/>
</dbReference>
<evidence type="ECO:0000313" key="5">
    <source>
        <dbReference type="Proteomes" id="UP000729701"/>
    </source>
</evidence>
<dbReference type="Pfam" id="PF00561">
    <property type="entry name" value="Abhydrolase_1"/>
    <property type="match status" value="1"/>
</dbReference>
<keyword evidence="2 4" id="KW-0378">Hydrolase</keyword>
<dbReference type="GO" id="GO:0016787">
    <property type="term" value="F:hydrolase activity"/>
    <property type="evidence" value="ECO:0007669"/>
    <property type="project" value="UniProtKB-KW"/>
</dbReference>
<proteinExistence type="inferred from homology"/>
<comment type="similarity">
    <text evidence="1">Belongs to the AB hydrolase superfamily.</text>
</comment>
<gene>
    <name evidence="4" type="ORF">KME60_28085</name>
</gene>
<feature type="domain" description="AB hydrolase-1" evidence="3">
    <location>
        <begin position="20"/>
        <end position="254"/>
    </location>
</feature>
<organism evidence="4 5">
    <name type="scientific">Cyanomargarita calcarea GSE-NOS-MK-12-04C</name>
    <dbReference type="NCBI Taxonomy" id="2839659"/>
    <lineage>
        <taxon>Bacteria</taxon>
        <taxon>Bacillati</taxon>
        <taxon>Cyanobacteriota</taxon>
        <taxon>Cyanophyceae</taxon>
        <taxon>Nostocales</taxon>
        <taxon>Cyanomargaritaceae</taxon>
        <taxon>Cyanomargarita</taxon>
    </lineage>
</organism>
<evidence type="ECO:0000256" key="2">
    <source>
        <dbReference type="ARBA" id="ARBA00022801"/>
    </source>
</evidence>
<dbReference type="FunFam" id="3.40.50.1820:FF:000042">
    <property type="entry name" value="probable strigolactone esterase DAD2"/>
    <property type="match status" value="1"/>
</dbReference>
<dbReference type="EMBL" id="JAHHGZ010000040">
    <property type="protein sequence ID" value="MBW4671178.1"/>
    <property type="molecule type" value="Genomic_DNA"/>
</dbReference>
<name>A0A951QSG0_9CYAN</name>